<dbReference type="Pfam" id="PF08281">
    <property type="entry name" value="Sigma70_r4_2"/>
    <property type="match status" value="1"/>
</dbReference>
<dbReference type="GO" id="GO:0016987">
    <property type="term" value="F:sigma factor activity"/>
    <property type="evidence" value="ECO:0007669"/>
    <property type="project" value="UniProtKB-KW"/>
</dbReference>
<evidence type="ECO:0000313" key="9">
    <source>
        <dbReference type="EMBL" id="SFS04910.1"/>
    </source>
</evidence>
<protein>
    <recommendedName>
        <fullName evidence="6">RNA polymerase sigma factor</fullName>
    </recommendedName>
</protein>
<dbReference type="SUPFAM" id="SSF88659">
    <property type="entry name" value="Sigma3 and sigma4 domains of RNA polymerase sigma factors"/>
    <property type="match status" value="1"/>
</dbReference>
<accession>A0A1I6LNQ1</accession>
<dbReference type="InterPro" id="IPR014284">
    <property type="entry name" value="RNA_pol_sigma-70_dom"/>
</dbReference>
<reference evidence="9 10" key="1">
    <citation type="submission" date="2016-10" db="EMBL/GenBank/DDBJ databases">
        <authorList>
            <person name="de Groot N.N."/>
        </authorList>
    </citation>
    <scope>NUCLEOTIDE SEQUENCE [LARGE SCALE GENOMIC DNA]</scope>
    <source>
        <strain evidence="9 10">DSM 21001</strain>
    </source>
</reference>
<keyword evidence="3 6" id="KW-0731">Sigma factor</keyword>
<dbReference type="GO" id="GO:0003677">
    <property type="term" value="F:DNA binding"/>
    <property type="evidence" value="ECO:0007669"/>
    <property type="project" value="UniProtKB-KW"/>
</dbReference>
<dbReference type="Gene3D" id="1.10.1740.10">
    <property type="match status" value="1"/>
</dbReference>
<name>A0A1I6LNQ1_9BACT</name>
<dbReference type="PANTHER" id="PTHR43133">
    <property type="entry name" value="RNA POLYMERASE ECF-TYPE SIGMA FACTO"/>
    <property type="match status" value="1"/>
</dbReference>
<evidence type="ECO:0000313" key="10">
    <source>
        <dbReference type="Proteomes" id="UP000199024"/>
    </source>
</evidence>
<dbReference type="EMBL" id="FOZL01000001">
    <property type="protein sequence ID" value="SFS04910.1"/>
    <property type="molecule type" value="Genomic_DNA"/>
</dbReference>
<comment type="similarity">
    <text evidence="1 6">Belongs to the sigma-70 factor family. ECF subfamily.</text>
</comment>
<dbReference type="InterPro" id="IPR000838">
    <property type="entry name" value="RNA_pol_sigma70_ECF_CS"/>
</dbReference>
<dbReference type="AlphaFoldDB" id="A0A1I6LNQ1"/>
<dbReference type="InterPro" id="IPR013249">
    <property type="entry name" value="RNA_pol_sigma70_r4_t2"/>
</dbReference>
<dbReference type="PROSITE" id="PS01063">
    <property type="entry name" value="SIGMA70_ECF"/>
    <property type="match status" value="1"/>
</dbReference>
<evidence type="ECO:0000256" key="5">
    <source>
        <dbReference type="ARBA" id="ARBA00023163"/>
    </source>
</evidence>
<feature type="domain" description="RNA polymerase sigma-70 region 2" evidence="7">
    <location>
        <begin position="39"/>
        <end position="106"/>
    </location>
</feature>
<evidence type="ECO:0000259" key="7">
    <source>
        <dbReference type="Pfam" id="PF04542"/>
    </source>
</evidence>
<evidence type="ECO:0000256" key="2">
    <source>
        <dbReference type="ARBA" id="ARBA00023015"/>
    </source>
</evidence>
<dbReference type="Gene3D" id="1.10.10.10">
    <property type="entry name" value="Winged helix-like DNA-binding domain superfamily/Winged helix DNA-binding domain"/>
    <property type="match status" value="1"/>
</dbReference>
<evidence type="ECO:0000256" key="6">
    <source>
        <dbReference type="RuleBase" id="RU000716"/>
    </source>
</evidence>
<evidence type="ECO:0000256" key="3">
    <source>
        <dbReference type="ARBA" id="ARBA00023082"/>
    </source>
</evidence>
<dbReference type="InterPro" id="IPR039425">
    <property type="entry name" value="RNA_pol_sigma-70-like"/>
</dbReference>
<evidence type="ECO:0000259" key="8">
    <source>
        <dbReference type="Pfam" id="PF08281"/>
    </source>
</evidence>
<keyword evidence="4 6" id="KW-0238">DNA-binding</keyword>
<dbReference type="InterPro" id="IPR007627">
    <property type="entry name" value="RNA_pol_sigma70_r2"/>
</dbReference>
<gene>
    <name evidence="9" type="ORF">SAMN05421771_0999</name>
</gene>
<sequence>MLLSPNETFLTVCEAPMESEESRLVRRAKDGDEAAFVELHRRHARLAASVIFRIMKNPEDTEDVLQETFVRALTHLHRFDGRSKFSTWLTRIAINTSLMQLRRRKSRPEYVLDRNYDGEAEIMPDLADPGLDPEKSFLRNSALSEVRGAMQRLPLVLRETIALRCSEGMPVREIASTMGVSVAAAKSRLLRANQAVREILEADARAHLYRSSYTRTLTGARGRQI</sequence>
<dbReference type="GO" id="GO:0006352">
    <property type="term" value="P:DNA-templated transcription initiation"/>
    <property type="evidence" value="ECO:0007669"/>
    <property type="project" value="InterPro"/>
</dbReference>
<dbReference type="Proteomes" id="UP000199024">
    <property type="component" value="Unassembled WGS sequence"/>
</dbReference>
<dbReference type="InterPro" id="IPR036388">
    <property type="entry name" value="WH-like_DNA-bd_sf"/>
</dbReference>
<dbReference type="SUPFAM" id="SSF88946">
    <property type="entry name" value="Sigma2 domain of RNA polymerase sigma factors"/>
    <property type="match status" value="1"/>
</dbReference>
<organism evidence="9 10">
    <name type="scientific">Granulicella pectinivorans</name>
    <dbReference type="NCBI Taxonomy" id="474950"/>
    <lineage>
        <taxon>Bacteria</taxon>
        <taxon>Pseudomonadati</taxon>
        <taxon>Acidobacteriota</taxon>
        <taxon>Terriglobia</taxon>
        <taxon>Terriglobales</taxon>
        <taxon>Acidobacteriaceae</taxon>
        <taxon>Granulicella</taxon>
    </lineage>
</organism>
<feature type="domain" description="RNA polymerase sigma factor 70 region 4 type 2" evidence="8">
    <location>
        <begin position="145"/>
        <end position="192"/>
    </location>
</feature>
<keyword evidence="10" id="KW-1185">Reference proteome</keyword>
<dbReference type="NCBIfam" id="TIGR02937">
    <property type="entry name" value="sigma70-ECF"/>
    <property type="match status" value="1"/>
</dbReference>
<dbReference type="PANTHER" id="PTHR43133:SF51">
    <property type="entry name" value="RNA POLYMERASE SIGMA FACTOR"/>
    <property type="match status" value="1"/>
</dbReference>
<evidence type="ECO:0000256" key="1">
    <source>
        <dbReference type="ARBA" id="ARBA00010641"/>
    </source>
</evidence>
<dbReference type="STRING" id="474950.SAMN05421771_0999"/>
<dbReference type="Pfam" id="PF04542">
    <property type="entry name" value="Sigma70_r2"/>
    <property type="match status" value="1"/>
</dbReference>
<dbReference type="InterPro" id="IPR013325">
    <property type="entry name" value="RNA_pol_sigma_r2"/>
</dbReference>
<keyword evidence="5 6" id="KW-0804">Transcription</keyword>
<evidence type="ECO:0000256" key="4">
    <source>
        <dbReference type="ARBA" id="ARBA00023125"/>
    </source>
</evidence>
<dbReference type="InterPro" id="IPR013324">
    <property type="entry name" value="RNA_pol_sigma_r3/r4-like"/>
</dbReference>
<dbReference type="RefSeq" id="WP_175528871.1">
    <property type="nucleotide sequence ID" value="NZ_FOZL01000001.1"/>
</dbReference>
<proteinExistence type="inferred from homology"/>
<keyword evidence="2 6" id="KW-0805">Transcription regulation</keyword>